<keyword evidence="2" id="KW-1185">Reference proteome</keyword>
<accession>A0ABV8FRV1</accession>
<dbReference type="Pfam" id="PF08798">
    <property type="entry name" value="CRISPR_assoc"/>
    <property type="match status" value="1"/>
</dbReference>
<reference evidence="2" key="1">
    <citation type="journal article" date="2019" name="Int. J. Syst. Evol. Microbiol.">
        <title>The Global Catalogue of Microorganisms (GCM) 10K type strain sequencing project: providing services to taxonomists for standard genome sequencing and annotation.</title>
        <authorList>
            <consortium name="The Broad Institute Genomics Platform"/>
            <consortium name="The Broad Institute Genome Sequencing Center for Infectious Disease"/>
            <person name="Wu L."/>
            <person name="Ma J."/>
        </authorList>
    </citation>
    <scope>NUCLEOTIDE SEQUENCE [LARGE SCALE GENOMIC DNA]</scope>
    <source>
        <strain evidence="2">TBRC 1826</strain>
    </source>
</reference>
<evidence type="ECO:0000313" key="1">
    <source>
        <dbReference type="EMBL" id="MFC3997443.1"/>
    </source>
</evidence>
<protein>
    <submittedName>
        <fullName evidence="1">Type I-E CRISPR-associated protein Cas6/Cse3/CasE</fullName>
    </submittedName>
</protein>
<comment type="caution">
    <text evidence="1">The sequence shown here is derived from an EMBL/GenBank/DDBJ whole genome shotgun (WGS) entry which is preliminary data.</text>
</comment>
<dbReference type="RefSeq" id="WP_378534414.1">
    <property type="nucleotide sequence ID" value="NZ_JBHSBH010000010.1"/>
</dbReference>
<dbReference type="EMBL" id="JBHSBH010000010">
    <property type="protein sequence ID" value="MFC3997443.1"/>
    <property type="molecule type" value="Genomic_DNA"/>
</dbReference>
<name>A0ABV8FRV1_9ACTN</name>
<dbReference type="CDD" id="cd09727">
    <property type="entry name" value="Cas6_I-E"/>
    <property type="match status" value="1"/>
</dbReference>
<dbReference type="Gene3D" id="3.30.70.1200">
    <property type="entry name" value="Crispr-associated protein, domain 1"/>
    <property type="match status" value="1"/>
</dbReference>
<dbReference type="NCBIfam" id="TIGR01907">
    <property type="entry name" value="casE_Cse3"/>
    <property type="match status" value="1"/>
</dbReference>
<sequence length="227" mass="24558">MYLSRLPLNTASRAFRRDFADVQHMHRTLMSVLPEVVNGEPARREHALLWRLDPAETGYVLLVQTRDRPAWDRLPDGYLAGEAQARSMEGALEAIAPGRALAVRLTANPTRIVRDPAAPKEVRGKRVPLRDPEEQLGWLARKGEQHGFVVPAGADGGMAVTISPCPPMVGYKGEGTGRNKITISAVRYDGRLVVTDAAAFTDAVRSGIGRAKAYGCGMLSLAPIAPA</sequence>
<dbReference type="Gene3D" id="3.30.70.1210">
    <property type="entry name" value="Crispr-associated protein, domain 2"/>
    <property type="match status" value="1"/>
</dbReference>
<organism evidence="1 2">
    <name type="scientific">Nocardiopsis sediminis</name>
    <dbReference type="NCBI Taxonomy" id="1778267"/>
    <lineage>
        <taxon>Bacteria</taxon>
        <taxon>Bacillati</taxon>
        <taxon>Actinomycetota</taxon>
        <taxon>Actinomycetes</taxon>
        <taxon>Streptosporangiales</taxon>
        <taxon>Nocardiopsidaceae</taxon>
        <taxon>Nocardiopsis</taxon>
    </lineage>
</organism>
<gene>
    <name evidence="1" type="primary">cas6e</name>
    <name evidence="1" type="ORF">ACFOVU_16040</name>
</gene>
<dbReference type="SUPFAM" id="SSF117987">
    <property type="entry name" value="CRISPR-associated protein"/>
    <property type="match status" value="2"/>
</dbReference>
<dbReference type="SMART" id="SM01101">
    <property type="entry name" value="CRISPR_assoc"/>
    <property type="match status" value="1"/>
</dbReference>
<evidence type="ECO:0000313" key="2">
    <source>
        <dbReference type="Proteomes" id="UP001595847"/>
    </source>
</evidence>
<dbReference type="InterPro" id="IPR010179">
    <property type="entry name" value="CRISPR-assoc_prot_Cse3"/>
</dbReference>
<dbReference type="Proteomes" id="UP001595847">
    <property type="component" value="Unassembled WGS sequence"/>
</dbReference>
<proteinExistence type="predicted"/>